<organism evidence="1 2">
    <name type="scientific">Nesidiocoris tenuis</name>
    <dbReference type="NCBI Taxonomy" id="355587"/>
    <lineage>
        <taxon>Eukaryota</taxon>
        <taxon>Metazoa</taxon>
        <taxon>Ecdysozoa</taxon>
        <taxon>Arthropoda</taxon>
        <taxon>Hexapoda</taxon>
        <taxon>Insecta</taxon>
        <taxon>Pterygota</taxon>
        <taxon>Neoptera</taxon>
        <taxon>Paraneoptera</taxon>
        <taxon>Hemiptera</taxon>
        <taxon>Heteroptera</taxon>
        <taxon>Panheteroptera</taxon>
        <taxon>Cimicomorpha</taxon>
        <taxon>Miridae</taxon>
        <taxon>Dicyphina</taxon>
        <taxon>Nesidiocoris</taxon>
    </lineage>
</organism>
<dbReference type="Proteomes" id="UP000479000">
    <property type="component" value="Unassembled WGS sequence"/>
</dbReference>
<reference evidence="1 2" key="1">
    <citation type="submission" date="2020-02" db="EMBL/GenBank/DDBJ databases">
        <authorList>
            <person name="Ferguson B K."/>
        </authorList>
    </citation>
    <scope>NUCLEOTIDE SEQUENCE [LARGE SCALE GENOMIC DNA]</scope>
</reference>
<evidence type="ECO:0000313" key="2">
    <source>
        <dbReference type="Proteomes" id="UP000479000"/>
    </source>
</evidence>
<proteinExistence type="predicted"/>
<sequence length="91" mass="10592">MKSNRVKILCIKIWKYRVLSTHHCLCFRTLVLRWSKQKLEADQPRSQWPTLVLVLLSRSARRSTGSQTLSSVRTSLLILRNRPTSPRQSSS</sequence>
<evidence type="ECO:0000313" key="1">
    <source>
        <dbReference type="EMBL" id="CAB0001510.1"/>
    </source>
</evidence>
<protein>
    <submittedName>
        <fullName evidence="1">Uncharacterized protein</fullName>
    </submittedName>
</protein>
<accession>A0A6H5GEW6</accession>
<feature type="non-terminal residue" evidence="1">
    <location>
        <position position="91"/>
    </location>
</feature>
<name>A0A6H5GEW6_9HEMI</name>
<dbReference type="EMBL" id="CADCXU010011020">
    <property type="protein sequence ID" value="CAB0001510.1"/>
    <property type="molecule type" value="Genomic_DNA"/>
</dbReference>
<gene>
    <name evidence="1" type="ORF">NTEN_LOCUS7297</name>
</gene>
<keyword evidence="2" id="KW-1185">Reference proteome</keyword>
<dbReference type="AlphaFoldDB" id="A0A6H5GEW6"/>